<reference evidence="2 3" key="1">
    <citation type="submission" date="2024-01" db="EMBL/GenBank/DDBJ databases">
        <title>The complete chloroplast genome sequence of Lithospermum erythrorhizon: insights into the phylogenetic relationship among Boraginaceae species and the maternal lineages of purple gromwells.</title>
        <authorList>
            <person name="Okada T."/>
            <person name="Watanabe K."/>
        </authorList>
    </citation>
    <scope>NUCLEOTIDE SEQUENCE [LARGE SCALE GENOMIC DNA]</scope>
</reference>
<keyword evidence="3" id="KW-1185">Reference proteome</keyword>
<dbReference type="Proteomes" id="UP001454036">
    <property type="component" value="Unassembled WGS sequence"/>
</dbReference>
<protein>
    <submittedName>
        <fullName evidence="2">Uncharacterized protein</fullName>
    </submittedName>
</protein>
<accession>A0AAV3PZC2</accession>
<organism evidence="2 3">
    <name type="scientific">Lithospermum erythrorhizon</name>
    <name type="common">Purple gromwell</name>
    <name type="synonym">Lithospermum officinale var. erythrorhizon</name>
    <dbReference type="NCBI Taxonomy" id="34254"/>
    <lineage>
        <taxon>Eukaryota</taxon>
        <taxon>Viridiplantae</taxon>
        <taxon>Streptophyta</taxon>
        <taxon>Embryophyta</taxon>
        <taxon>Tracheophyta</taxon>
        <taxon>Spermatophyta</taxon>
        <taxon>Magnoliopsida</taxon>
        <taxon>eudicotyledons</taxon>
        <taxon>Gunneridae</taxon>
        <taxon>Pentapetalae</taxon>
        <taxon>asterids</taxon>
        <taxon>lamiids</taxon>
        <taxon>Boraginales</taxon>
        <taxon>Boraginaceae</taxon>
        <taxon>Boraginoideae</taxon>
        <taxon>Lithospermeae</taxon>
        <taxon>Lithospermum</taxon>
    </lineage>
</organism>
<feature type="region of interest" description="Disordered" evidence="1">
    <location>
        <begin position="14"/>
        <end position="57"/>
    </location>
</feature>
<evidence type="ECO:0000256" key="1">
    <source>
        <dbReference type="SAM" id="MobiDB-lite"/>
    </source>
</evidence>
<sequence>MSSQPAGNRCLYSAAKAGSVGPISPGEQCERLGTHHPSPPRPSLGPEPTRQVPRGGEWPRMLEDADLKVLSPKPPP</sequence>
<proteinExistence type="predicted"/>
<name>A0AAV3PZC2_LITER</name>
<comment type="caution">
    <text evidence="2">The sequence shown here is derived from an EMBL/GenBank/DDBJ whole genome shotgun (WGS) entry which is preliminary data.</text>
</comment>
<dbReference type="AlphaFoldDB" id="A0AAV3PZC2"/>
<dbReference type="EMBL" id="BAABME010002830">
    <property type="protein sequence ID" value="GAA0156302.1"/>
    <property type="molecule type" value="Genomic_DNA"/>
</dbReference>
<gene>
    <name evidence="2" type="ORF">LIER_13828</name>
</gene>
<evidence type="ECO:0000313" key="2">
    <source>
        <dbReference type="EMBL" id="GAA0156302.1"/>
    </source>
</evidence>
<evidence type="ECO:0000313" key="3">
    <source>
        <dbReference type="Proteomes" id="UP001454036"/>
    </source>
</evidence>